<accession>A0A448WI66</accession>
<evidence type="ECO:0000256" key="1">
    <source>
        <dbReference type="SAM" id="MobiDB-lite"/>
    </source>
</evidence>
<sequence length="108" mass="11662">MARSSSVPRPGGTDLSCSRSSVTSVKESKKNPSIPSADLSREVGALGSITAVTIVLKVGSSTYYGLVPASRPRVYSRLSVPLLCWPHRADGPLHLWRILETALGYFYK</sequence>
<feature type="region of interest" description="Disordered" evidence="1">
    <location>
        <begin position="1"/>
        <end position="38"/>
    </location>
</feature>
<dbReference type="AlphaFoldDB" id="A0A448WI66"/>
<gene>
    <name evidence="2" type="ORF">PXEA_LOCUS5755</name>
</gene>
<name>A0A448WI66_9PLAT</name>
<reference evidence="2" key="1">
    <citation type="submission" date="2018-11" db="EMBL/GenBank/DDBJ databases">
        <authorList>
            <consortium name="Pathogen Informatics"/>
        </authorList>
    </citation>
    <scope>NUCLEOTIDE SEQUENCE</scope>
</reference>
<keyword evidence="3" id="KW-1185">Reference proteome</keyword>
<proteinExistence type="predicted"/>
<protein>
    <submittedName>
        <fullName evidence="2">Uncharacterized protein</fullName>
    </submittedName>
</protein>
<dbReference type="EMBL" id="CAAALY010014414">
    <property type="protein sequence ID" value="VEL12315.1"/>
    <property type="molecule type" value="Genomic_DNA"/>
</dbReference>
<evidence type="ECO:0000313" key="3">
    <source>
        <dbReference type="Proteomes" id="UP000784294"/>
    </source>
</evidence>
<dbReference type="Proteomes" id="UP000784294">
    <property type="component" value="Unassembled WGS sequence"/>
</dbReference>
<organism evidence="2 3">
    <name type="scientific">Protopolystoma xenopodis</name>
    <dbReference type="NCBI Taxonomy" id="117903"/>
    <lineage>
        <taxon>Eukaryota</taxon>
        <taxon>Metazoa</taxon>
        <taxon>Spiralia</taxon>
        <taxon>Lophotrochozoa</taxon>
        <taxon>Platyhelminthes</taxon>
        <taxon>Monogenea</taxon>
        <taxon>Polyopisthocotylea</taxon>
        <taxon>Polystomatidea</taxon>
        <taxon>Polystomatidae</taxon>
        <taxon>Protopolystoma</taxon>
    </lineage>
</organism>
<comment type="caution">
    <text evidence="2">The sequence shown here is derived from an EMBL/GenBank/DDBJ whole genome shotgun (WGS) entry which is preliminary data.</text>
</comment>
<feature type="compositionally biased region" description="Polar residues" evidence="1">
    <location>
        <begin position="15"/>
        <end position="25"/>
    </location>
</feature>
<evidence type="ECO:0000313" key="2">
    <source>
        <dbReference type="EMBL" id="VEL12315.1"/>
    </source>
</evidence>